<dbReference type="EMBL" id="NEXV01000592">
    <property type="protein sequence ID" value="PIG80901.1"/>
    <property type="molecule type" value="Genomic_DNA"/>
</dbReference>
<evidence type="ECO:0000313" key="3">
    <source>
        <dbReference type="Proteomes" id="UP000231358"/>
    </source>
</evidence>
<feature type="chain" id="PRO_5013566801" evidence="1">
    <location>
        <begin position="23"/>
        <end position="107"/>
    </location>
</feature>
<keyword evidence="3" id="KW-1185">Reference proteome</keyword>
<evidence type="ECO:0000313" key="2">
    <source>
        <dbReference type="EMBL" id="PIG80901.1"/>
    </source>
</evidence>
<organism evidence="2 3">
    <name type="scientific">Aspergillus arachidicola</name>
    <dbReference type="NCBI Taxonomy" id="656916"/>
    <lineage>
        <taxon>Eukaryota</taxon>
        <taxon>Fungi</taxon>
        <taxon>Dikarya</taxon>
        <taxon>Ascomycota</taxon>
        <taxon>Pezizomycotina</taxon>
        <taxon>Eurotiomycetes</taxon>
        <taxon>Eurotiomycetidae</taxon>
        <taxon>Eurotiales</taxon>
        <taxon>Aspergillaceae</taxon>
        <taxon>Aspergillus</taxon>
        <taxon>Aspergillus subgen. Circumdati</taxon>
    </lineage>
</organism>
<comment type="caution">
    <text evidence="2">The sequence shown here is derived from an EMBL/GenBank/DDBJ whole genome shotgun (WGS) entry which is preliminary data.</text>
</comment>
<protein>
    <submittedName>
        <fullName evidence="2">Uncharacterized protein</fullName>
    </submittedName>
</protein>
<proteinExistence type="predicted"/>
<keyword evidence="1" id="KW-0732">Signal</keyword>
<reference evidence="2 3" key="1">
    <citation type="submission" date="2017-05" db="EMBL/GenBank/DDBJ databases">
        <title>Genome sequence for an aflatoxigenic pathogen of Argentinian peanut, Aspergillus arachidicola.</title>
        <authorList>
            <person name="Moore G."/>
            <person name="Beltz S.B."/>
            <person name="Mack B.M."/>
        </authorList>
    </citation>
    <scope>NUCLEOTIDE SEQUENCE [LARGE SCALE GENOMIC DNA]</scope>
    <source>
        <strain evidence="2 3">CBS 117610</strain>
    </source>
</reference>
<gene>
    <name evidence="2" type="ORF">AARAC_002656</name>
</gene>
<dbReference type="Proteomes" id="UP000231358">
    <property type="component" value="Unassembled WGS sequence"/>
</dbReference>
<evidence type="ECO:0000256" key="1">
    <source>
        <dbReference type="SAM" id="SignalP"/>
    </source>
</evidence>
<name>A0A2G7FM86_9EURO</name>
<accession>A0A2G7FM86</accession>
<feature type="signal peptide" evidence="1">
    <location>
        <begin position="1"/>
        <end position="22"/>
    </location>
</feature>
<sequence>MYGLKHIAFLGMALAIATGSAAAGTATVGFQTADSSFHVDNIPLKNCFDVHAEDVTSVYVSEYCRVFMGRGCTHRQVLLTPGEHESEIPIPVIDSVWCESRGPFPMS</sequence>
<dbReference type="AlphaFoldDB" id="A0A2G7FM86"/>